<dbReference type="EMBL" id="JACHEN010000015">
    <property type="protein sequence ID" value="MBB6216566.1"/>
    <property type="molecule type" value="Genomic_DNA"/>
</dbReference>
<evidence type="ECO:0000313" key="3">
    <source>
        <dbReference type="Proteomes" id="UP000579281"/>
    </source>
</evidence>
<accession>A0A841KSL0</accession>
<dbReference type="RefSeq" id="WP_184311093.1">
    <property type="nucleotide sequence ID" value="NZ_JACHEN010000015.1"/>
</dbReference>
<keyword evidence="2" id="KW-0645">Protease</keyword>
<proteinExistence type="predicted"/>
<reference evidence="2 3" key="1">
    <citation type="submission" date="2020-08" db="EMBL/GenBank/DDBJ databases">
        <title>Genomic Encyclopedia of Type Strains, Phase IV (KMG-IV): sequencing the most valuable type-strain genomes for metagenomic binning, comparative biology and taxonomic classification.</title>
        <authorList>
            <person name="Goeker M."/>
        </authorList>
    </citation>
    <scope>NUCLEOTIDE SEQUENCE [LARGE SCALE GENOMIC DNA]</scope>
    <source>
        <strain evidence="2 3">DSM 103526</strain>
    </source>
</reference>
<gene>
    <name evidence="2" type="ORF">HNQ80_002668</name>
</gene>
<dbReference type="Gene3D" id="3.40.50.880">
    <property type="match status" value="1"/>
</dbReference>
<evidence type="ECO:0000313" key="2">
    <source>
        <dbReference type="EMBL" id="MBB6216566.1"/>
    </source>
</evidence>
<dbReference type="SUPFAM" id="SSF52317">
    <property type="entry name" value="Class I glutamine amidotransferase-like"/>
    <property type="match status" value="1"/>
</dbReference>
<dbReference type="AlphaFoldDB" id="A0A841KSL0"/>
<protein>
    <submittedName>
        <fullName evidence="2">Putative intracellular protease/amidase</fullName>
    </submittedName>
</protein>
<keyword evidence="2" id="KW-0378">Hydrolase</keyword>
<sequence length="137" mass="15563">MNIAIYLYDGYYETELCIPAMLFAKENLFTIASNQEIVNCMDGRRIIIDCQLKDVKAEMIDVLIIPGGKPILKDDIFKLIRDCEKRGVIIGGICGGVDYLAYAGILENRKYTSYYEKGEKYDFLPASGGDDRRDVRK</sequence>
<organism evidence="2 3">
    <name type="scientific">Anaerosolibacter carboniphilus</name>
    <dbReference type="NCBI Taxonomy" id="1417629"/>
    <lineage>
        <taxon>Bacteria</taxon>
        <taxon>Bacillati</taxon>
        <taxon>Bacillota</taxon>
        <taxon>Clostridia</taxon>
        <taxon>Peptostreptococcales</taxon>
        <taxon>Thermotaleaceae</taxon>
        <taxon>Anaerosolibacter</taxon>
    </lineage>
</organism>
<comment type="caution">
    <text evidence="2">The sequence shown here is derived from an EMBL/GenBank/DDBJ whole genome shotgun (WGS) entry which is preliminary data.</text>
</comment>
<dbReference type="InterPro" id="IPR002818">
    <property type="entry name" value="DJ-1/PfpI"/>
</dbReference>
<dbReference type="GO" id="GO:0006508">
    <property type="term" value="P:proteolysis"/>
    <property type="evidence" value="ECO:0007669"/>
    <property type="project" value="UniProtKB-KW"/>
</dbReference>
<keyword evidence="3" id="KW-1185">Reference proteome</keyword>
<feature type="domain" description="DJ-1/PfpI" evidence="1">
    <location>
        <begin position="2"/>
        <end position="116"/>
    </location>
</feature>
<dbReference type="InterPro" id="IPR029062">
    <property type="entry name" value="Class_I_gatase-like"/>
</dbReference>
<evidence type="ECO:0000259" key="1">
    <source>
        <dbReference type="Pfam" id="PF01965"/>
    </source>
</evidence>
<name>A0A841KSL0_9FIRM</name>
<dbReference type="GO" id="GO:0008233">
    <property type="term" value="F:peptidase activity"/>
    <property type="evidence" value="ECO:0007669"/>
    <property type="project" value="UniProtKB-KW"/>
</dbReference>
<dbReference type="Proteomes" id="UP000579281">
    <property type="component" value="Unassembled WGS sequence"/>
</dbReference>
<dbReference type="Pfam" id="PF01965">
    <property type="entry name" value="DJ-1_PfpI"/>
    <property type="match status" value="1"/>
</dbReference>